<feature type="domain" description="Transposase IS110-like N-terminal" evidence="1">
    <location>
        <begin position="10"/>
        <end position="148"/>
    </location>
</feature>
<feature type="domain" description="Transposase IS116/IS110/IS902 C-terminal" evidence="2">
    <location>
        <begin position="216"/>
        <end position="293"/>
    </location>
</feature>
<dbReference type="EMBL" id="JBHTMA010000018">
    <property type="protein sequence ID" value="MFD1226299.1"/>
    <property type="molecule type" value="Genomic_DNA"/>
</dbReference>
<organism evidence="3 4">
    <name type="scientific">Pseudochrobactrum kiredjianiae</name>
    <dbReference type="NCBI Taxonomy" id="386305"/>
    <lineage>
        <taxon>Bacteria</taxon>
        <taxon>Pseudomonadati</taxon>
        <taxon>Pseudomonadota</taxon>
        <taxon>Alphaproteobacteria</taxon>
        <taxon>Hyphomicrobiales</taxon>
        <taxon>Brucellaceae</taxon>
        <taxon>Pseudochrobactrum</taxon>
    </lineage>
</organism>
<dbReference type="NCBIfam" id="NF033542">
    <property type="entry name" value="transpos_IS110"/>
    <property type="match status" value="1"/>
</dbReference>
<dbReference type="InterPro" id="IPR047650">
    <property type="entry name" value="Transpos_IS110"/>
</dbReference>
<dbReference type="PANTHER" id="PTHR33055:SF3">
    <property type="entry name" value="PUTATIVE TRANSPOSASE FOR IS117-RELATED"/>
    <property type="match status" value="1"/>
</dbReference>
<dbReference type="Proteomes" id="UP001597263">
    <property type="component" value="Unassembled WGS sequence"/>
</dbReference>
<evidence type="ECO:0000259" key="2">
    <source>
        <dbReference type="Pfam" id="PF02371"/>
    </source>
</evidence>
<accession>A0ABW3V188</accession>
<reference evidence="4" key="1">
    <citation type="journal article" date="2019" name="Int. J. Syst. Evol. Microbiol.">
        <title>The Global Catalogue of Microorganisms (GCM) 10K type strain sequencing project: providing services to taxonomists for standard genome sequencing and annotation.</title>
        <authorList>
            <consortium name="The Broad Institute Genomics Platform"/>
            <consortium name="The Broad Institute Genome Sequencing Center for Infectious Disease"/>
            <person name="Wu L."/>
            <person name="Ma J."/>
        </authorList>
    </citation>
    <scope>NUCLEOTIDE SEQUENCE [LARGE SCALE GENOMIC DNA]</scope>
    <source>
        <strain evidence="4">CCUG 49584</strain>
    </source>
</reference>
<dbReference type="InterPro" id="IPR002525">
    <property type="entry name" value="Transp_IS110-like_N"/>
</dbReference>
<dbReference type="Pfam" id="PF02371">
    <property type="entry name" value="Transposase_20"/>
    <property type="match status" value="1"/>
</dbReference>
<gene>
    <name evidence="3" type="ORF">ACFQ35_03850</name>
</gene>
<evidence type="ECO:0000313" key="4">
    <source>
        <dbReference type="Proteomes" id="UP001597263"/>
    </source>
</evidence>
<comment type="caution">
    <text evidence="3">The sequence shown here is derived from an EMBL/GenBank/DDBJ whole genome shotgun (WGS) entry which is preliminary data.</text>
</comment>
<keyword evidence="4" id="KW-1185">Reference proteome</keyword>
<evidence type="ECO:0000259" key="1">
    <source>
        <dbReference type="Pfam" id="PF01548"/>
    </source>
</evidence>
<sequence length="353" mass="38696">MQQNHKITTIGLDIAKNVFQLHGIDADGQVVLRKSLRRGQMRPFFEKLAPCLIGMEACATAHHWARTLIAAGHDVRLIPPSYIKPYLRRQKNDAADAAAICEAVTRPSMRFVPVKSENQQATLMLHSARELLISQRTALINALRGHFAELGIVVPQGAHNARQLIAILEDDEGYTPQAVRIALGPLATALIEIKGQIAKLDKAILAAHRNDDVSLRLSTIPGIGPVIATCLSASVPDAKLFEGGREFAAWLGLVPRQHSTGGKPRLGSISKMGNRRMRKLLVVGAHAALYRMKNGKTQSPLAEWARTLLAKKPFKLVAVALANKIARIAWAIMARNIRFQPEFVPDHRALISV</sequence>
<dbReference type="RefSeq" id="WP_377700354.1">
    <property type="nucleotide sequence ID" value="NZ_JBHTMA010000018.1"/>
</dbReference>
<dbReference type="PANTHER" id="PTHR33055">
    <property type="entry name" value="TRANSPOSASE FOR INSERTION SEQUENCE ELEMENT IS1111A"/>
    <property type="match status" value="1"/>
</dbReference>
<proteinExistence type="predicted"/>
<evidence type="ECO:0000313" key="3">
    <source>
        <dbReference type="EMBL" id="MFD1226299.1"/>
    </source>
</evidence>
<protein>
    <submittedName>
        <fullName evidence="3">IS110 family transposase</fullName>
    </submittedName>
</protein>
<dbReference type="InterPro" id="IPR003346">
    <property type="entry name" value="Transposase_20"/>
</dbReference>
<dbReference type="Pfam" id="PF01548">
    <property type="entry name" value="DEDD_Tnp_IS110"/>
    <property type="match status" value="1"/>
</dbReference>
<name>A0ABW3V188_9HYPH</name>